<name>A0A0F9EKC8_9ZZZZ</name>
<evidence type="ECO:0000256" key="1">
    <source>
        <dbReference type="SAM" id="MobiDB-lite"/>
    </source>
</evidence>
<feature type="non-terminal residue" evidence="2">
    <location>
        <position position="1"/>
    </location>
</feature>
<reference evidence="2" key="1">
    <citation type="journal article" date="2015" name="Nature">
        <title>Complex archaea that bridge the gap between prokaryotes and eukaryotes.</title>
        <authorList>
            <person name="Spang A."/>
            <person name="Saw J.H."/>
            <person name="Jorgensen S.L."/>
            <person name="Zaremba-Niedzwiedzka K."/>
            <person name="Martijn J."/>
            <person name="Lind A.E."/>
            <person name="van Eijk R."/>
            <person name="Schleper C."/>
            <person name="Guy L."/>
            <person name="Ettema T.J."/>
        </authorList>
    </citation>
    <scope>NUCLEOTIDE SEQUENCE</scope>
</reference>
<dbReference type="AlphaFoldDB" id="A0A0F9EKC8"/>
<proteinExistence type="predicted"/>
<accession>A0A0F9EKC8</accession>
<evidence type="ECO:0000313" key="2">
    <source>
        <dbReference type="EMBL" id="KKL74578.1"/>
    </source>
</evidence>
<gene>
    <name evidence="2" type="ORF">LCGC14_2063530</name>
</gene>
<sequence>DTSFIVDERTVVRKFREDNKGNMGIPDAGHTAFPTHQGLAQDAMDQQGMPKYPNMPRTMVTRHPMNPSAGTMTGKGGRTAAVPGISAPAHPLPNQFTGPAVPGMGNQDS</sequence>
<dbReference type="EMBL" id="LAZR01024604">
    <property type="protein sequence ID" value="KKL74578.1"/>
    <property type="molecule type" value="Genomic_DNA"/>
</dbReference>
<comment type="caution">
    <text evidence="2">The sequence shown here is derived from an EMBL/GenBank/DDBJ whole genome shotgun (WGS) entry which is preliminary data.</text>
</comment>
<organism evidence="2">
    <name type="scientific">marine sediment metagenome</name>
    <dbReference type="NCBI Taxonomy" id="412755"/>
    <lineage>
        <taxon>unclassified sequences</taxon>
        <taxon>metagenomes</taxon>
        <taxon>ecological metagenomes</taxon>
    </lineage>
</organism>
<feature type="region of interest" description="Disordered" evidence="1">
    <location>
        <begin position="46"/>
        <end position="109"/>
    </location>
</feature>
<protein>
    <submittedName>
        <fullName evidence="2">Uncharacterized protein</fullName>
    </submittedName>
</protein>